<dbReference type="GO" id="GO:0004252">
    <property type="term" value="F:serine-type endopeptidase activity"/>
    <property type="evidence" value="ECO:0007669"/>
    <property type="project" value="UniProtKB-UniRule"/>
</dbReference>
<gene>
    <name evidence="5" type="primary">lon_3</name>
    <name evidence="5" type="ORF">MSP8886_02863</name>
</gene>
<dbReference type="STRING" id="1792290.MSP8886_02863"/>
<dbReference type="Gene3D" id="3.40.50.300">
    <property type="entry name" value="P-loop containing nucleotide triphosphate hydrolases"/>
    <property type="match status" value="2"/>
</dbReference>
<dbReference type="Gene3D" id="1.10.8.60">
    <property type="match status" value="1"/>
</dbReference>
<dbReference type="InterPro" id="IPR046843">
    <property type="entry name" value="LonB_AAA-LID"/>
</dbReference>
<dbReference type="SUPFAM" id="SSF54211">
    <property type="entry name" value="Ribosomal protein S5 domain 2-like"/>
    <property type="match status" value="1"/>
</dbReference>
<dbReference type="EC" id="3.4.21.53" evidence="2"/>
<feature type="domain" description="Lon proteolytic" evidence="4">
    <location>
        <begin position="564"/>
        <end position="759"/>
    </location>
</feature>
<proteinExistence type="inferred from homology"/>
<dbReference type="InterPro" id="IPR008269">
    <property type="entry name" value="Lon_proteolytic"/>
</dbReference>
<dbReference type="GO" id="GO:0006508">
    <property type="term" value="P:proteolysis"/>
    <property type="evidence" value="ECO:0007669"/>
    <property type="project" value="UniProtKB-KW"/>
</dbReference>
<dbReference type="Pfam" id="PF13654">
    <property type="entry name" value="AAA_32"/>
    <property type="match status" value="1"/>
</dbReference>
<feature type="active site" evidence="2">
    <location>
        <position position="697"/>
    </location>
</feature>
<dbReference type="InterPro" id="IPR041699">
    <property type="entry name" value="AAA_32"/>
</dbReference>
<accession>A0A1A8TLA3</accession>
<dbReference type="PRINTS" id="PR00830">
    <property type="entry name" value="ENDOLAPTASE"/>
</dbReference>
<dbReference type="AlphaFoldDB" id="A0A1A8TLA3"/>
<feature type="active site" evidence="2">
    <location>
        <position position="654"/>
    </location>
</feature>
<feature type="compositionally biased region" description="Basic and acidic residues" evidence="3">
    <location>
        <begin position="818"/>
        <end position="827"/>
    </location>
</feature>
<dbReference type="InterPro" id="IPR020568">
    <property type="entry name" value="Ribosomal_Su5_D2-typ_SF"/>
</dbReference>
<sequence length="827" mass="91872">MSNMVTPLPHHALSAKVPADHLPFKTLNDLEPLSGILGQERAVEAIQFGVAMQRPGYNIFAMGDSGTGRSSYVTSYLKSEAKRRTPPNEWVYINNFTESHRPKALEFAPGHAAEFEKEIRSLIDGLMATFPAAFENPSYQQQKGAIDRAFNEQYEAAINKVERVAVKIGVAMFRDASSVSFAPMKEGKAIEESDFAGLSDEERDDFQNAVSHLEGLLNEELLSLPLWKRASYEQLRQLNLNTVKEALDPLMATLFEKYQDDAPVQEYLQAMRSDLDKTIIDQLADDKASDNRDEIGRRQMYEEMYLPNVAVTHSPNGGMPVIYEPHPTYRNLFGQVEYSSDQGMLITSYRLIRSGSLHAANGGYLILDAEKLLTDHYLWEALKRALKSKTLKIEHPYADMGLMNTTTLSPQDLPLQVKVILIGSRDIYYLLQDADPDFQEMFRVLVDFDDTLKRTKEAELSFARLMKDRIDKEEYANVTRDGVAALIEYSSRLAEHQREMAAKIGDVFELLGEADFVREMARDELITADHIARALKAKKHRTGRVSEKIIEEIIEGTVLLESEGTAVGKINGLTVMQIGDSHFGAPARISTTVHPGGKGIVDIERESNLGQNIHSKGVLILSGYLGNKYAQRYPLEISASIAMEQSYGYVDGDSASTAELCCLLSALIQIPLRQDLAITGSLNQYGEIQAIGGVNEKIEGFFNVCNARGLTGTQGVIIPKSNANNLMLSDDIIDAVKEGKFHVYAISTADEALHLLTGIEPGVADEEGNYPEETISAKVIERLEAISKLGEEDEEKEEDEDDVKNHSSKADSSSSKNDQGKKEPKKN</sequence>
<dbReference type="GO" id="GO:0005524">
    <property type="term" value="F:ATP binding"/>
    <property type="evidence" value="ECO:0007669"/>
    <property type="project" value="InterPro"/>
</dbReference>
<evidence type="ECO:0000256" key="2">
    <source>
        <dbReference type="PROSITE-ProRule" id="PRU01122"/>
    </source>
</evidence>
<feature type="region of interest" description="Disordered" evidence="3">
    <location>
        <begin position="786"/>
        <end position="827"/>
    </location>
</feature>
<keyword evidence="2 5" id="KW-0378">Hydrolase</keyword>
<keyword evidence="1 2" id="KW-0645">Protease</keyword>
<evidence type="ECO:0000313" key="6">
    <source>
        <dbReference type="Proteomes" id="UP000092544"/>
    </source>
</evidence>
<organism evidence="5 6">
    <name type="scientific">Marinomonas spartinae</name>
    <dbReference type="NCBI Taxonomy" id="1792290"/>
    <lineage>
        <taxon>Bacteria</taxon>
        <taxon>Pseudomonadati</taxon>
        <taxon>Pseudomonadota</taxon>
        <taxon>Gammaproteobacteria</taxon>
        <taxon>Oceanospirillales</taxon>
        <taxon>Oceanospirillaceae</taxon>
        <taxon>Marinomonas</taxon>
    </lineage>
</organism>
<keyword evidence="6" id="KW-1185">Reference proteome</keyword>
<dbReference type="RefSeq" id="WP_067017571.1">
    <property type="nucleotide sequence ID" value="NZ_FLOB01000007.1"/>
</dbReference>
<comment type="similarity">
    <text evidence="2">Belongs to the peptidase S16 family.</text>
</comment>
<keyword evidence="2" id="KW-0720">Serine protease</keyword>
<evidence type="ECO:0000256" key="1">
    <source>
        <dbReference type="ARBA" id="ARBA00022670"/>
    </source>
</evidence>
<dbReference type="Pfam" id="PF05362">
    <property type="entry name" value="Lon_C"/>
    <property type="match status" value="1"/>
</dbReference>
<protein>
    <recommendedName>
        <fullName evidence="2">endopeptidase La</fullName>
        <ecNumber evidence="2">3.4.21.53</ecNumber>
    </recommendedName>
</protein>
<dbReference type="PROSITE" id="PS51786">
    <property type="entry name" value="LON_PROTEOLYTIC"/>
    <property type="match status" value="1"/>
</dbReference>
<dbReference type="InterPro" id="IPR027417">
    <property type="entry name" value="P-loop_NTPase"/>
</dbReference>
<dbReference type="InterPro" id="IPR014721">
    <property type="entry name" value="Ribsml_uS5_D2-typ_fold_subgr"/>
</dbReference>
<evidence type="ECO:0000313" key="5">
    <source>
        <dbReference type="EMBL" id="SBS33824.1"/>
    </source>
</evidence>
<feature type="compositionally biased region" description="Acidic residues" evidence="3">
    <location>
        <begin position="791"/>
        <end position="802"/>
    </location>
</feature>
<comment type="catalytic activity">
    <reaction evidence="2">
        <text>Hydrolysis of proteins in presence of ATP.</text>
        <dbReference type="EC" id="3.4.21.53"/>
    </reaction>
</comment>
<dbReference type="Pfam" id="PF20437">
    <property type="entry name" value="LonC_helical"/>
    <property type="match status" value="1"/>
</dbReference>
<evidence type="ECO:0000259" key="4">
    <source>
        <dbReference type="PROSITE" id="PS51786"/>
    </source>
</evidence>
<evidence type="ECO:0000256" key="3">
    <source>
        <dbReference type="SAM" id="MobiDB-lite"/>
    </source>
</evidence>
<dbReference type="PANTHER" id="PTHR10046">
    <property type="entry name" value="ATP DEPENDENT LON PROTEASE FAMILY MEMBER"/>
    <property type="match status" value="1"/>
</dbReference>
<name>A0A1A8TLA3_9GAMM</name>
<dbReference type="SUPFAM" id="SSF52540">
    <property type="entry name" value="P-loop containing nucleoside triphosphate hydrolases"/>
    <property type="match status" value="1"/>
</dbReference>
<dbReference type="OrthoDB" id="9758568at2"/>
<dbReference type="GO" id="GO:0004176">
    <property type="term" value="F:ATP-dependent peptidase activity"/>
    <property type="evidence" value="ECO:0007669"/>
    <property type="project" value="UniProtKB-UniRule"/>
</dbReference>
<dbReference type="GO" id="GO:0030163">
    <property type="term" value="P:protein catabolic process"/>
    <property type="evidence" value="ECO:0007669"/>
    <property type="project" value="InterPro"/>
</dbReference>
<reference evidence="5 6" key="1">
    <citation type="submission" date="2016-06" db="EMBL/GenBank/DDBJ databases">
        <authorList>
            <person name="Kjaerup R.B."/>
            <person name="Dalgaard T.S."/>
            <person name="Juul-Madsen H.R."/>
        </authorList>
    </citation>
    <scope>NUCLEOTIDE SEQUENCE [LARGE SCALE GENOMIC DNA]</scope>
    <source>
        <strain evidence="5 6">CECT 8886</strain>
    </source>
</reference>
<dbReference type="InterPro" id="IPR046844">
    <property type="entry name" value="Lon-like_helical"/>
</dbReference>
<dbReference type="Gene3D" id="3.30.230.10">
    <property type="match status" value="1"/>
</dbReference>
<dbReference type="EMBL" id="FLOB01000007">
    <property type="protein sequence ID" value="SBS33824.1"/>
    <property type="molecule type" value="Genomic_DNA"/>
</dbReference>
<dbReference type="Proteomes" id="UP000092544">
    <property type="component" value="Unassembled WGS sequence"/>
</dbReference>
<dbReference type="Pfam" id="PF20436">
    <property type="entry name" value="LonB_AAA-LID"/>
    <property type="match status" value="1"/>
</dbReference>
<dbReference type="InterPro" id="IPR027065">
    <property type="entry name" value="Lon_Prtase"/>
</dbReference>